<comment type="caution">
    <text evidence="1">The sequence shown here is derived from an EMBL/GenBank/DDBJ whole genome shotgun (WGS) entry which is preliminary data.</text>
</comment>
<dbReference type="EMBL" id="VAJM01000001">
    <property type="protein sequence ID" value="TLM96520.1"/>
    <property type="molecule type" value="Genomic_DNA"/>
</dbReference>
<protein>
    <submittedName>
        <fullName evidence="1">Uncharacterized protein</fullName>
    </submittedName>
</protein>
<name>A0A5R8WVH5_9BACT</name>
<proteinExistence type="predicted"/>
<dbReference type="AlphaFoldDB" id="A0A5R8WVH5"/>
<dbReference type="OrthoDB" id="1442548at2"/>
<sequence>MPLLPADSTFVEEDYKDLLNRYSGFGIGLFSQIDDQLPSVFNRLRFFRSVTYQTADIYATYETSEKAFAIQLDPDIEVICL</sequence>
<organism evidence="1 2">
    <name type="scientific">Hymenobacter jeollabukensis</name>
    <dbReference type="NCBI Taxonomy" id="2025313"/>
    <lineage>
        <taxon>Bacteria</taxon>
        <taxon>Pseudomonadati</taxon>
        <taxon>Bacteroidota</taxon>
        <taxon>Cytophagia</taxon>
        <taxon>Cytophagales</taxon>
        <taxon>Hymenobacteraceae</taxon>
        <taxon>Hymenobacter</taxon>
    </lineage>
</organism>
<dbReference type="Proteomes" id="UP000305517">
    <property type="component" value="Unassembled WGS sequence"/>
</dbReference>
<accession>A0A5R8WVH5</accession>
<dbReference type="RefSeq" id="WP_138074776.1">
    <property type="nucleotide sequence ID" value="NZ_VAJM01000001.1"/>
</dbReference>
<reference evidence="1 2" key="1">
    <citation type="submission" date="2019-05" db="EMBL/GenBank/DDBJ databases">
        <title>Hymenobacter edaphi sp. nov., isolated from abandoned arsenic-contaminated farmland soil.</title>
        <authorList>
            <person name="Nie L."/>
        </authorList>
    </citation>
    <scope>NUCLEOTIDE SEQUENCE [LARGE SCALE GENOMIC DNA]</scope>
    <source>
        <strain evidence="1 2">1-3-3-8</strain>
    </source>
</reference>
<evidence type="ECO:0000313" key="1">
    <source>
        <dbReference type="EMBL" id="TLM96520.1"/>
    </source>
</evidence>
<gene>
    <name evidence="1" type="ORF">FDY95_00545</name>
</gene>
<keyword evidence="2" id="KW-1185">Reference proteome</keyword>
<evidence type="ECO:0000313" key="2">
    <source>
        <dbReference type="Proteomes" id="UP000305517"/>
    </source>
</evidence>